<evidence type="ECO:0000313" key="4">
    <source>
        <dbReference type="EMBL" id="ADD29302.1"/>
    </source>
</evidence>
<dbReference type="GO" id="GO:0004497">
    <property type="term" value="F:monooxygenase activity"/>
    <property type="evidence" value="ECO:0007669"/>
    <property type="project" value="UniProtKB-KW"/>
</dbReference>
<dbReference type="Pfam" id="PF01494">
    <property type="entry name" value="FAD_binding_3"/>
    <property type="match status" value="1"/>
</dbReference>
<dbReference type="SUPFAM" id="SSF51905">
    <property type="entry name" value="FAD/NAD(P)-binding domain"/>
    <property type="match status" value="1"/>
</dbReference>
<reference evidence="4 6" key="1">
    <citation type="journal article" date="2010" name="Stand. Genomic Sci.">
        <title>Complete genome sequence of Meiothermus ruber type strain (21).</title>
        <authorList>
            <person name="Tindall B.J."/>
            <person name="Sikorski J."/>
            <person name="Lucas S."/>
            <person name="Goltsman E."/>
            <person name="Copeland A."/>
            <person name="Glavina Del Rio T."/>
            <person name="Nolan M."/>
            <person name="Tice H."/>
            <person name="Cheng J.F."/>
            <person name="Han C."/>
            <person name="Pitluck S."/>
            <person name="Liolios K."/>
            <person name="Ivanova N."/>
            <person name="Mavromatis K."/>
            <person name="Ovchinnikova G."/>
            <person name="Pati A."/>
            <person name="Fahnrich R."/>
            <person name="Goodwin L."/>
            <person name="Chen A."/>
            <person name="Palaniappan K."/>
            <person name="Land M."/>
            <person name="Hauser L."/>
            <person name="Chang Y.J."/>
            <person name="Jeffries C.D."/>
            <person name="Rohde M."/>
            <person name="Goker M."/>
            <person name="Woyke T."/>
            <person name="Bristow J."/>
            <person name="Eisen J.A."/>
            <person name="Markowitz V."/>
            <person name="Hugenholtz P."/>
            <person name="Kyrpides N.C."/>
            <person name="Klenk H.P."/>
            <person name="Lapidus A."/>
        </authorList>
    </citation>
    <scope>NUCLEOTIDE SEQUENCE [LARGE SCALE GENOMIC DNA]</scope>
    <source>
        <strain evidence="6">ATCC 35948 / DSM 1279 / VKM B-1258 / 21</strain>
        <strain evidence="4">DSM 1279</strain>
    </source>
</reference>
<dbReference type="InterPro" id="IPR050493">
    <property type="entry name" value="FAD-dep_Monooxygenase_BioMet"/>
</dbReference>
<dbReference type="InterPro" id="IPR036188">
    <property type="entry name" value="FAD/NAD-bd_sf"/>
</dbReference>
<proteinExistence type="predicted"/>
<reference evidence="5 7" key="3">
    <citation type="submission" date="2013-04" db="EMBL/GenBank/DDBJ databases">
        <authorList>
            <person name="Chin J."/>
            <person name="Alexander D.H."/>
            <person name="Marks P."/>
            <person name="Korlach J."/>
            <person name="Clum A."/>
            <person name="Copeland A."/>
        </authorList>
    </citation>
    <scope>NUCLEOTIDE SEQUENCE [LARGE SCALE GENOMIC DNA]</scope>
    <source>
        <strain evidence="7">ATCC 35948 / DSM 1279 / VKM B-1258 / 21</strain>
        <strain evidence="5">DSM 1279</strain>
    </source>
</reference>
<keyword evidence="1" id="KW-0560">Oxidoreductase</keyword>
<dbReference type="GO" id="GO:0071949">
    <property type="term" value="F:FAD binding"/>
    <property type="evidence" value="ECO:0007669"/>
    <property type="project" value="InterPro"/>
</dbReference>
<evidence type="ECO:0000313" key="7">
    <source>
        <dbReference type="Proteomes" id="UP000013026"/>
    </source>
</evidence>
<dbReference type="OrthoDB" id="9766816at2"/>
<name>D3PMJ6_MEIRD</name>
<dbReference type="eggNOG" id="COG0654">
    <property type="taxonomic scope" value="Bacteria"/>
</dbReference>
<dbReference type="Proteomes" id="UP000006655">
    <property type="component" value="Chromosome"/>
</dbReference>
<dbReference type="PANTHER" id="PTHR13789">
    <property type="entry name" value="MONOOXYGENASE"/>
    <property type="match status" value="1"/>
</dbReference>
<dbReference type="RefSeq" id="WP_013014800.1">
    <property type="nucleotide sequence ID" value="NC_013946.1"/>
</dbReference>
<dbReference type="STRING" id="504728.K649_09780"/>
<dbReference type="EMBL" id="CP005385">
    <property type="protein sequence ID" value="AGK05248.1"/>
    <property type="molecule type" value="Genomic_DNA"/>
</dbReference>
<dbReference type="Proteomes" id="UP000013026">
    <property type="component" value="Chromosome"/>
</dbReference>
<dbReference type="KEGG" id="mrb:Mrub_2552"/>
<reference evidence="5" key="2">
    <citation type="submission" date="2013-04" db="EMBL/GenBank/DDBJ databases">
        <title>Non-Hybrid, Finished Microbial Genome Assemblies from Long-Read SMRT Sequencing Data.</title>
        <authorList>
            <person name="Klammer A."/>
            <person name="Drake J."/>
            <person name="Heiner C."/>
            <person name="Clum A."/>
            <person name="Copeland A."/>
            <person name="Huddleston J."/>
            <person name="Eichler E."/>
            <person name="Turner S.W."/>
        </authorList>
    </citation>
    <scope>NUCLEOTIDE SEQUENCE</scope>
    <source>
        <strain evidence="5">DSM 1279</strain>
    </source>
</reference>
<evidence type="ECO:0000256" key="1">
    <source>
        <dbReference type="ARBA" id="ARBA00023002"/>
    </source>
</evidence>
<sequence>MPSVEKILIVGGGIAGLCTAVGLKNSGIKAEIVELNPKWDVYGVGIIQLANALRALAALGLAKEAIAEGFPMSSLVMWRPDGEPIATLPQPQIAGPDFPPQNGIARPKLHSILQKAAQAAGARVRLGLTVAHLEPTPHSVKVSFTDGSHGEYDLVVGADGLRSRVRRLAFPGAPEPQYEGQVVWRYNLPRPAEVDNIWMWMGDPKVGIVPLGPNLMYMFITDAAPGSPPRFPEAALAQEMQKRLDGYRHIPLLAQLRAQITDPSKVVLRPFETILVPAPWNQGRVVLIGDAAHAMTAHIAQGAAMAIEDAVVLTEELRRQTSLEAALQAYNHRRFDRVRQMVEMSRQLCIWERTHDPKADPVGVTMASVQLAAQPI</sequence>
<evidence type="ECO:0000313" key="5">
    <source>
        <dbReference type="EMBL" id="AGK05248.1"/>
    </source>
</evidence>
<keyword evidence="2 4" id="KW-0503">Monooxygenase</keyword>
<dbReference type="InterPro" id="IPR002938">
    <property type="entry name" value="FAD-bd"/>
</dbReference>
<dbReference type="KEGG" id="mre:K649_09780"/>
<organism evidence="5 7">
    <name type="scientific">Meiothermus ruber (strain ATCC 35948 / DSM 1279 / VKM B-1258 / 21)</name>
    <name type="common">Thermus ruber</name>
    <dbReference type="NCBI Taxonomy" id="504728"/>
    <lineage>
        <taxon>Bacteria</taxon>
        <taxon>Thermotogati</taxon>
        <taxon>Deinococcota</taxon>
        <taxon>Deinococci</taxon>
        <taxon>Thermales</taxon>
        <taxon>Thermaceae</taxon>
        <taxon>Meiothermus</taxon>
    </lineage>
</organism>
<accession>D3PMJ6</accession>
<dbReference type="Gene3D" id="3.50.50.60">
    <property type="entry name" value="FAD/NAD(P)-binding domain"/>
    <property type="match status" value="1"/>
</dbReference>
<protein>
    <submittedName>
        <fullName evidence="4">Monooxygenase FAD-binding protein</fullName>
    </submittedName>
</protein>
<feature type="domain" description="FAD-binding" evidence="3">
    <location>
        <begin position="6"/>
        <end position="344"/>
    </location>
</feature>
<evidence type="ECO:0000256" key="2">
    <source>
        <dbReference type="ARBA" id="ARBA00023033"/>
    </source>
</evidence>
<dbReference type="PRINTS" id="PR00420">
    <property type="entry name" value="RNGMNOXGNASE"/>
</dbReference>
<evidence type="ECO:0000313" key="6">
    <source>
        <dbReference type="Proteomes" id="UP000006655"/>
    </source>
</evidence>
<dbReference type="EMBL" id="CP001743">
    <property type="protein sequence ID" value="ADD29302.1"/>
    <property type="molecule type" value="Genomic_DNA"/>
</dbReference>
<evidence type="ECO:0000259" key="3">
    <source>
        <dbReference type="Pfam" id="PF01494"/>
    </source>
</evidence>
<dbReference type="NCBIfam" id="NF005313">
    <property type="entry name" value="PRK06847.1"/>
    <property type="match status" value="1"/>
</dbReference>
<dbReference type="PATRIC" id="fig|504728.9.peg.2016"/>
<dbReference type="PANTHER" id="PTHR13789:SF309">
    <property type="entry name" value="PUTATIVE (AFU_ORTHOLOGUE AFUA_6G14510)-RELATED"/>
    <property type="match status" value="1"/>
</dbReference>
<gene>
    <name evidence="4" type="ordered locus">Mrub_2552</name>
    <name evidence="5" type="ORF">K649_09780</name>
</gene>
<dbReference type="AlphaFoldDB" id="D3PMJ6"/>
<keyword evidence="6" id="KW-1185">Reference proteome</keyword>